<keyword evidence="4" id="KW-1185">Reference proteome</keyword>
<evidence type="ECO:0000259" key="3">
    <source>
        <dbReference type="PROSITE" id="PS50004"/>
    </source>
</evidence>
<dbReference type="InterPro" id="IPR000008">
    <property type="entry name" value="C2_dom"/>
</dbReference>
<dbReference type="PANTHER" id="PTHR46502:SF15">
    <property type="entry name" value="16 KDA PHLOEM PROTEIN 1"/>
    <property type="match status" value="1"/>
</dbReference>
<dbReference type="GeneID" id="104597184"/>
<dbReference type="Pfam" id="PF00168">
    <property type="entry name" value="C2"/>
    <property type="match status" value="1"/>
</dbReference>
<accession>A0A1U8A539</accession>
<evidence type="ECO:0000256" key="2">
    <source>
        <dbReference type="ARBA" id="ARBA00022837"/>
    </source>
</evidence>
<dbReference type="Gene3D" id="2.60.40.150">
    <property type="entry name" value="C2 domain"/>
    <property type="match status" value="1"/>
</dbReference>
<dbReference type="GO" id="GO:0046872">
    <property type="term" value="F:metal ion binding"/>
    <property type="evidence" value="ECO:0007669"/>
    <property type="project" value="UniProtKB-KW"/>
</dbReference>
<dbReference type="PROSITE" id="PS50004">
    <property type="entry name" value="C2"/>
    <property type="match status" value="1"/>
</dbReference>
<gene>
    <name evidence="5" type="primary">LOC104597184</name>
</gene>
<protein>
    <submittedName>
        <fullName evidence="5">Elicitor-responsive protein 1-like</fullName>
    </submittedName>
</protein>
<reference evidence="5" key="1">
    <citation type="submission" date="2025-08" db="UniProtKB">
        <authorList>
            <consortium name="RefSeq"/>
        </authorList>
    </citation>
    <scope>IDENTIFICATION</scope>
</reference>
<organism evidence="4 5">
    <name type="scientific">Nelumbo nucifera</name>
    <name type="common">Sacred lotus</name>
    <dbReference type="NCBI Taxonomy" id="4432"/>
    <lineage>
        <taxon>Eukaryota</taxon>
        <taxon>Viridiplantae</taxon>
        <taxon>Streptophyta</taxon>
        <taxon>Embryophyta</taxon>
        <taxon>Tracheophyta</taxon>
        <taxon>Spermatophyta</taxon>
        <taxon>Magnoliopsida</taxon>
        <taxon>Proteales</taxon>
        <taxon>Nelumbonaceae</taxon>
        <taxon>Nelumbo</taxon>
    </lineage>
</organism>
<evidence type="ECO:0000313" key="4">
    <source>
        <dbReference type="Proteomes" id="UP000189703"/>
    </source>
</evidence>
<dbReference type="InParanoid" id="A0A1U8A539"/>
<dbReference type="eggNOG" id="KOG1030">
    <property type="taxonomic scope" value="Eukaryota"/>
</dbReference>
<name>A0A1U8A539_NELNU</name>
<keyword evidence="1" id="KW-0479">Metal-binding</keyword>
<dbReference type="SMART" id="SM00239">
    <property type="entry name" value="C2"/>
    <property type="match status" value="1"/>
</dbReference>
<feature type="domain" description="C2" evidence="3">
    <location>
        <begin position="1"/>
        <end position="109"/>
    </location>
</feature>
<dbReference type="Proteomes" id="UP000189703">
    <property type="component" value="Unplaced"/>
</dbReference>
<proteinExistence type="predicted"/>
<sequence length="149" mass="16332">MPAGGILELLLVDATNLGDDKDLLGDMDPYVNIQFKNQKLKSSVGRGQGANPVWNEKFSLWVQYPDIDDEYKLTLKILDKDRFSRDDFIGQATIDVKDVVALGMEKGKTSMKPCTFSVVGADGTRSGEIQVGFNFTPKVLEGDGPAIQC</sequence>
<dbReference type="AlphaFoldDB" id="A0A1U8A539"/>
<dbReference type="SUPFAM" id="SSF49562">
    <property type="entry name" value="C2 domain (Calcium/lipid-binding domain, CaLB)"/>
    <property type="match status" value="1"/>
</dbReference>
<evidence type="ECO:0000313" key="5">
    <source>
        <dbReference type="RefSeq" id="XP_010256917.1"/>
    </source>
</evidence>
<dbReference type="InterPro" id="IPR035892">
    <property type="entry name" value="C2_domain_sf"/>
</dbReference>
<keyword evidence="2" id="KW-0106">Calcium</keyword>
<dbReference type="KEGG" id="nnu:104597184"/>
<dbReference type="OrthoDB" id="419768at2759"/>
<dbReference type="OMA" id="WVKLPAK"/>
<evidence type="ECO:0000256" key="1">
    <source>
        <dbReference type="ARBA" id="ARBA00022723"/>
    </source>
</evidence>
<dbReference type="RefSeq" id="XP_010256917.1">
    <property type="nucleotide sequence ID" value="XM_010258615.2"/>
</dbReference>
<dbReference type="PANTHER" id="PTHR46502">
    <property type="entry name" value="C2 DOMAIN-CONTAINING"/>
    <property type="match status" value="1"/>
</dbReference>